<proteinExistence type="predicted"/>
<name>A0ABN3FR54_9PSEU</name>
<gene>
    <name evidence="2" type="ORF">GCM10009854_09710</name>
</gene>
<evidence type="ECO:0000313" key="2">
    <source>
        <dbReference type="EMBL" id="GAA2335866.1"/>
    </source>
</evidence>
<feature type="region of interest" description="Disordered" evidence="1">
    <location>
        <begin position="32"/>
        <end position="51"/>
    </location>
</feature>
<organism evidence="2 3">
    <name type="scientific">Saccharopolyspora halophila</name>
    <dbReference type="NCBI Taxonomy" id="405551"/>
    <lineage>
        <taxon>Bacteria</taxon>
        <taxon>Bacillati</taxon>
        <taxon>Actinomycetota</taxon>
        <taxon>Actinomycetes</taxon>
        <taxon>Pseudonocardiales</taxon>
        <taxon>Pseudonocardiaceae</taxon>
        <taxon>Saccharopolyspora</taxon>
    </lineage>
</organism>
<accession>A0ABN3FR54</accession>
<evidence type="ECO:0000313" key="3">
    <source>
        <dbReference type="Proteomes" id="UP001501218"/>
    </source>
</evidence>
<dbReference type="EMBL" id="BAAARA010000002">
    <property type="protein sequence ID" value="GAA2335866.1"/>
    <property type="molecule type" value="Genomic_DNA"/>
</dbReference>
<comment type="caution">
    <text evidence="2">The sequence shown here is derived from an EMBL/GenBank/DDBJ whole genome shotgun (WGS) entry which is preliminary data.</text>
</comment>
<protein>
    <submittedName>
        <fullName evidence="2">Uncharacterized protein</fullName>
    </submittedName>
</protein>
<sequence length="106" mass="11403">MRIRSGEIPVPRISMREPWVFEHVKRMPRSIPVRAGDGLQPGGTWTSPDGRVHIRNAGTLRTYCGQQVGACGTRPAAGCDACVTASISDYAGTLAQRWSLPRGGAL</sequence>
<keyword evidence="3" id="KW-1185">Reference proteome</keyword>
<dbReference type="Proteomes" id="UP001501218">
    <property type="component" value="Unassembled WGS sequence"/>
</dbReference>
<reference evidence="2 3" key="1">
    <citation type="journal article" date="2019" name="Int. J. Syst. Evol. Microbiol.">
        <title>The Global Catalogue of Microorganisms (GCM) 10K type strain sequencing project: providing services to taxonomists for standard genome sequencing and annotation.</title>
        <authorList>
            <consortium name="The Broad Institute Genomics Platform"/>
            <consortium name="The Broad Institute Genome Sequencing Center for Infectious Disease"/>
            <person name="Wu L."/>
            <person name="Ma J."/>
        </authorList>
    </citation>
    <scope>NUCLEOTIDE SEQUENCE [LARGE SCALE GENOMIC DNA]</scope>
    <source>
        <strain evidence="2 3">JCM 16221</strain>
    </source>
</reference>
<evidence type="ECO:0000256" key="1">
    <source>
        <dbReference type="SAM" id="MobiDB-lite"/>
    </source>
</evidence>